<organism evidence="30 31">
    <name type="scientific">Sulfuritortus calidifontis</name>
    <dbReference type="NCBI Taxonomy" id="1914471"/>
    <lineage>
        <taxon>Bacteria</taxon>
        <taxon>Pseudomonadati</taxon>
        <taxon>Pseudomonadota</taxon>
        <taxon>Betaproteobacteria</taxon>
        <taxon>Nitrosomonadales</taxon>
        <taxon>Thiobacillaceae</taxon>
        <taxon>Sulfuritortus</taxon>
    </lineage>
</organism>
<comment type="similarity">
    <text evidence="4">In the N-terminal section; belongs to the glycosyltransferase 51 family.</text>
</comment>
<dbReference type="Gene3D" id="1.10.3810.10">
    <property type="entry name" value="Biosynthetic peptidoglycan transglycosylase-like"/>
    <property type="match status" value="1"/>
</dbReference>
<feature type="domain" description="Glycosyl transferase family 51" evidence="28">
    <location>
        <begin position="66"/>
        <end position="240"/>
    </location>
</feature>
<dbReference type="GO" id="GO:0071555">
    <property type="term" value="P:cell wall organization"/>
    <property type="evidence" value="ECO:0007669"/>
    <property type="project" value="UniProtKB-KW"/>
</dbReference>
<dbReference type="GO" id="GO:0008955">
    <property type="term" value="F:peptidoglycan glycosyltransferase activity"/>
    <property type="evidence" value="ECO:0007669"/>
    <property type="project" value="UniProtKB-EC"/>
</dbReference>
<dbReference type="SUPFAM" id="SSF53955">
    <property type="entry name" value="Lysozyme-like"/>
    <property type="match status" value="1"/>
</dbReference>
<evidence type="ECO:0000256" key="8">
    <source>
        <dbReference type="ARBA" id="ARBA00022519"/>
    </source>
</evidence>
<evidence type="ECO:0000256" key="10">
    <source>
        <dbReference type="ARBA" id="ARBA00022670"/>
    </source>
</evidence>
<dbReference type="GO" id="GO:0008360">
    <property type="term" value="P:regulation of cell shape"/>
    <property type="evidence" value="ECO:0007669"/>
    <property type="project" value="UniProtKB-KW"/>
</dbReference>
<feature type="domain" description="Penicillin-binding protein OB-like" evidence="29">
    <location>
        <begin position="327"/>
        <end position="424"/>
    </location>
</feature>
<accession>A0A4R3JU04</accession>
<keyword evidence="9" id="KW-0121">Carboxypeptidase</keyword>
<keyword evidence="15" id="KW-0133">Cell shape</keyword>
<evidence type="ECO:0000256" key="12">
    <source>
        <dbReference type="ARBA" id="ARBA00022679"/>
    </source>
</evidence>
<keyword evidence="22" id="KW-0961">Cell wall biogenesis/degradation</keyword>
<dbReference type="InterPro" id="IPR031376">
    <property type="entry name" value="PCB_OB"/>
</dbReference>
<evidence type="ECO:0000256" key="5">
    <source>
        <dbReference type="ARBA" id="ARBA00012448"/>
    </source>
</evidence>
<dbReference type="GO" id="GO:0009002">
    <property type="term" value="F:serine-type D-Ala-D-Ala carboxypeptidase activity"/>
    <property type="evidence" value="ECO:0007669"/>
    <property type="project" value="UniProtKB-EC"/>
</dbReference>
<dbReference type="EMBL" id="SLZY01000012">
    <property type="protein sequence ID" value="TCS71020.1"/>
    <property type="molecule type" value="Genomic_DNA"/>
</dbReference>
<dbReference type="Gene3D" id="3.40.710.10">
    <property type="entry name" value="DD-peptidase/beta-lactamase superfamily"/>
    <property type="match status" value="2"/>
</dbReference>
<evidence type="ECO:0000259" key="29">
    <source>
        <dbReference type="Pfam" id="PF17092"/>
    </source>
</evidence>
<dbReference type="Pfam" id="PF00912">
    <property type="entry name" value="Transgly"/>
    <property type="match status" value="1"/>
</dbReference>
<evidence type="ECO:0000256" key="24">
    <source>
        <dbReference type="ARBA" id="ARBA00044770"/>
    </source>
</evidence>
<evidence type="ECO:0000256" key="14">
    <source>
        <dbReference type="ARBA" id="ARBA00022801"/>
    </source>
</evidence>
<reference evidence="30 31" key="1">
    <citation type="submission" date="2019-03" db="EMBL/GenBank/DDBJ databases">
        <title>Genomic Encyclopedia of Type Strains, Phase IV (KMG-IV): sequencing the most valuable type-strain genomes for metagenomic binning, comparative biology and taxonomic classification.</title>
        <authorList>
            <person name="Goeker M."/>
        </authorList>
    </citation>
    <scope>NUCLEOTIDE SEQUENCE [LARGE SCALE GENOMIC DNA]</scope>
    <source>
        <strain evidence="30 31">DSM 103923</strain>
    </source>
</reference>
<comment type="caution">
    <text evidence="30">The sequence shown here is derived from an EMBL/GenBank/DDBJ whole genome shotgun (WGS) entry which is preliminary data.</text>
</comment>
<dbReference type="InterPro" id="IPR023346">
    <property type="entry name" value="Lysozyme-like_dom_sf"/>
</dbReference>
<dbReference type="InterPro" id="IPR001460">
    <property type="entry name" value="PCN-bd_Tpept"/>
</dbReference>
<keyword evidence="13" id="KW-0812">Transmembrane</keyword>
<keyword evidence="14" id="KW-0378">Hydrolase</keyword>
<evidence type="ECO:0000256" key="21">
    <source>
        <dbReference type="ARBA" id="ARBA00023268"/>
    </source>
</evidence>
<evidence type="ECO:0000256" key="13">
    <source>
        <dbReference type="ARBA" id="ARBA00022692"/>
    </source>
</evidence>
<dbReference type="GO" id="GO:0005886">
    <property type="term" value="C:plasma membrane"/>
    <property type="evidence" value="ECO:0007669"/>
    <property type="project" value="UniProtKB-SubCell"/>
</dbReference>
<evidence type="ECO:0000256" key="16">
    <source>
        <dbReference type="ARBA" id="ARBA00022968"/>
    </source>
</evidence>
<evidence type="ECO:0000256" key="17">
    <source>
        <dbReference type="ARBA" id="ARBA00022984"/>
    </source>
</evidence>
<evidence type="ECO:0000256" key="18">
    <source>
        <dbReference type="ARBA" id="ARBA00022989"/>
    </source>
</evidence>
<keyword evidence="17" id="KW-0573">Peptidoglycan synthesis</keyword>
<evidence type="ECO:0000256" key="1">
    <source>
        <dbReference type="ARBA" id="ARBA00004249"/>
    </source>
</evidence>
<dbReference type="GO" id="GO:0046677">
    <property type="term" value="P:response to antibiotic"/>
    <property type="evidence" value="ECO:0007669"/>
    <property type="project" value="UniProtKB-KW"/>
</dbReference>
<dbReference type="PANTHER" id="PTHR32282">
    <property type="entry name" value="BINDING PROTEIN TRANSPEPTIDASE, PUTATIVE-RELATED"/>
    <property type="match status" value="1"/>
</dbReference>
<dbReference type="InterPro" id="IPR012338">
    <property type="entry name" value="Beta-lactam/transpept-like"/>
</dbReference>
<dbReference type="EC" id="2.4.99.28" evidence="24"/>
<comment type="pathway">
    <text evidence="2">Cell wall biogenesis; peptidoglycan biosynthesis.</text>
</comment>
<comment type="similarity">
    <text evidence="3">In the C-terminal section; belongs to the transpeptidase family.</text>
</comment>
<evidence type="ECO:0000256" key="26">
    <source>
        <dbReference type="ARBA" id="ARBA00060592"/>
    </source>
</evidence>
<keyword evidence="8" id="KW-0997">Cell inner membrane</keyword>
<name>A0A4R3JU04_9PROT</name>
<evidence type="ECO:0000256" key="15">
    <source>
        <dbReference type="ARBA" id="ARBA00022960"/>
    </source>
</evidence>
<evidence type="ECO:0000256" key="11">
    <source>
        <dbReference type="ARBA" id="ARBA00022676"/>
    </source>
</evidence>
<protein>
    <recommendedName>
        <fullName evidence="6">Penicillin-binding protein 1A</fullName>
        <ecNumber evidence="24">2.4.99.28</ecNumber>
        <ecNumber evidence="5">3.4.16.4</ecNumber>
    </recommendedName>
</protein>
<evidence type="ECO:0000256" key="2">
    <source>
        <dbReference type="ARBA" id="ARBA00004752"/>
    </source>
</evidence>
<dbReference type="FunFam" id="1.10.3810.10:FF:000003">
    <property type="entry name" value="Penicillin-binding protein 1a"/>
    <property type="match status" value="1"/>
</dbReference>
<dbReference type="UniPathway" id="UPA00219"/>
<keyword evidence="11" id="KW-0328">Glycosyltransferase</keyword>
<evidence type="ECO:0000313" key="31">
    <source>
        <dbReference type="Proteomes" id="UP000295135"/>
    </source>
</evidence>
<dbReference type="AlphaFoldDB" id="A0A4R3JU04"/>
<proteinExistence type="inferred from homology"/>
<evidence type="ECO:0000256" key="3">
    <source>
        <dbReference type="ARBA" id="ARBA00007090"/>
    </source>
</evidence>
<dbReference type="NCBIfam" id="TIGR02074">
    <property type="entry name" value="PBP_1a_fam"/>
    <property type="match status" value="1"/>
</dbReference>
<keyword evidence="12" id="KW-0808">Transferase</keyword>
<gene>
    <name evidence="30" type="ORF">EDC61_11236</name>
</gene>
<evidence type="ECO:0000256" key="19">
    <source>
        <dbReference type="ARBA" id="ARBA00023136"/>
    </source>
</evidence>
<evidence type="ECO:0000313" key="30">
    <source>
        <dbReference type="EMBL" id="TCS71020.1"/>
    </source>
</evidence>
<dbReference type="Pfam" id="PF17092">
    <property type="entry name" value="PCB_OB"/>
    <property type="match status" value="1"/>
</dbReference>
<evidence type="ECO:0000256" key="22">
    <source>
        <dbReference type="ARBA" id="ARBA00023316"/>
    </source>
</evidence>
<keyword evidence="31" id="KW-1185">Reference proteome</keyword>
<dbReference type="Pfam" id="PF00905">
    <property type="entry name" value="Transpeptidase"/>
    <property type="match status" value="1"/>
</dbReference>
<evidence type="ECO:0000259" key="28">
    <source>
        <dbReference type="Pfam" id="PF00912"/>
    </source>
</evidence>
<evidence type="ECO:0000256" key="20">
    <source>
        <dbReference type="ARBA" id="ARBA00023251"/>
    </source>
</evidence>
<evidence type="ECO:0000259" key="27">
    <source>
        <dbReference type="Pfam" id="PF00905"/>
    </source>
</evidence>
<dbReference type="PANTHER" id="PTHR32282:SF27">
    <property type="entry name" value="PENICILLIN-BINDING PROTEIN 1A"/>
    <property type="match status" value="1"/>
</dbReference>
<dbReference type="GO" id="GO:0006508">
    <property type="term" value="P:proteolysis"/>
    <property type="evidence" value="ECO:0007669"/>
    <property type="project" value="UniProtKB-KW"/>
</dbReference>
<sequence>MARGARMQQMIKPSWKLALAVLTGAAAGLAALVILAVALIYPTLPSLEALTDYRPKMPLRIYTEDGSLIGEFGEERRAMVRVADVPEHLRQAVLAAEDERFYSHGGIDTLGILRAAVANLISGGVREGASTITMQVARNFFLSSERTFRRKINEALLAIKIEHQLSKDEILELYLNHIYLGQRAYGFAAASQIYFGKPIAKISLAEAAMLAGLPKAPSAYNPVVNPARARARQLYVLGRMETLGFISEAELLAAKEQKLGVRYSPQSFEAVSDHLAEMVRQYMYKRYGDQIYISGMKVYTTLRAKEQRAAVEAVRLGLVEYNRRRGYAGPEDQLKLPKEAEERDKAIFDDLSDRPEANGLLPAVVLAVGKDKIQARLRSGEDIELGPDEVKFAQTAKKRPVPGSVIRVVKLAAKQPWQLTYLPHAEAALVALSPDDGAIRALVGGFDFARNQFNHIVQAWRQPGSSFKPFIYSAALEKGITPATVFDDAPITVDPALTGGEQWEPKNYDGTMDGPVTLRTALYKSKNLVSIRVLQAAGVEFAREHAGKFGFDLDRLPPYLTMALGASEVTPLQLVSAYAVFANGGHQVRPYFLRKVTDKDGRVLENYQGVKASETPAVIDPRNAFIMTTMMQDVVRRGTATAALRLGRSDLAGKTGTTNDHRDAWFAGFNPHRVAVAWIGYDQPRPLGPGETGGTSALPMWMHYMEEALHGQPDTGYAMPEGVVPLKVDPKTGVRDDAGTVEYFLQEFAPGSAWGGTFGN</sequence>
<comment type="catalytic activity">
    <reaction evidence="23">
        <text>Preferential cleavage: (Ac)2-L-Lys-D-Ala-|-D-Ala. Also transpeptidation of peptidyl-alanyl moieties that are N-acyl substituents of D-alanine.</text>
        <dbReference type="EC" id="3.4.16.4"/>
    </reaction>
</comment>
<evidence type="ECO:0000256" key="4">
    <source>
        <dbReference type="ARBA" id="ARBA00007739"/>
    </source>
</evidence>
<dbReference type="InterPro" id="IPR036950">
    <property type="entry name" value="PBP_transglycosylase"/>
</dbReference>
<dbReference type="InterPro" id="IPR001264">
    <property type="entry name" value="Glyco_trans_51"/>
</dbReference>
<dbReference type="SUPFAM" id="SSF56601">
    <property type="entry name" value="beta-lactamase/transpeptidase-like"/>
    <property type="match status" value="1"/>
</dbReference>
<evidence type="ECO:0000256" key="25">
    <source>
        <dbReference type="ARBA" id="ARBA00049902"/>
    </source>
</evidence>
<keyword evidence="18" id="KW-1133">Transmembrane helix</keyword>
<comment type="subcellular location">
    <subcellularLocation>
        <location evidence="1">Cell inner membrane</location>
        <topology evidence="1">Single-pass type II membrane protein</topology>
    </subcellularLocation>
</comment>
<keyword evidence="10" id="KW-0645">Protease</keyword>
<evidence type="ECO:0000256" key="7">
    <source>
        <dbReference type="ARBA" id="ARBA00022475"/>
    </source>
</evidence>
<evidence type="ECO:0000256" key="23">
    <source>
        <dbReference type="ARBA" id="ARBA00034000"/>
    </source>
</evidence>
<dbReference type="GO" id="GO:0008658">
    <property type="term" value="F:penicillin binding"/>
    <property type="evidence" value="ECO:0007669"/>
    <property type="project" value="InterPro"/>
</dbReference>
<evidence type="ECO:0000256" key="9">
    <source>
        <dbReference type="ARBA" id="ARBA00022645"/>
    </source>
</evidence>
<feature type="domain" description="Penicillin-binding protein transpeptidase" evidence="27">
    <location>
        <begin position="428"/>
        <end position="672"/>
    </location>
</feature>
<keyword evidence="16" id="KW-0735">Signal-anchor</keyword>
<dbReference type="InterPro" id="IPR050396">
    <property type="entry name" value="Glycosyltr_51/Transpeptidase"/>
</dbReference>
<evidence type="ECO:0000256" key="6">
    <source>
        <dbReference type="ARBA" id="ARBA00018638"/>
    </source>
</evidence>
<keyword evidence="19" id="KW-0472">Membrane</keyword>
<keyword evidence="7" id="KW-1003">Cell membrane</keyword>
<comment type="catalytic activity">
    <reaction evidence="25">
        <text>[GlcNAc-(1-&gt;4)-Mur2Ac(oyl-L-Ala-gamma-D-Glu-L-Lys-D-Ala-D-Ala)](n)-di-trans,octa-cis-undecaprenyl diphosphate + beta-D-GlcNAc-(1-&gt;4)-Mur2Ac(oyl-L-Ala-gamma-D-Glu-L-Lys-D-Ala-D-Ala)-di-trans,octa-cis-undecaprenyl diphosphate = [GlcNAc-(1-&gt;4)-Mur2Ac(oyl-L-Ala-gamma-D-Glu-L-Lys-D-Ala-D-Ala)](n+1)-di-trans,octa-cis-undecaprenyl diphosphate + di-trans,octa-cis-undecaprenyl diphosphate + H(+)</text>
        <dbReference type="Rhea" id="RHEA:23708"/>
        <dbReference type="Rhea" id="RHEA-COMP:9602"/>
        <dbReference type="Rhea" id="RHEA-COMP:9603"/>
        <dbReference type="ChEBI" id="CHEBI:15378"/>
        <dbReference type="ChEBI" id="CHEBI:58405"/>
        <dbReference type="ChEBI" id="CHEBI:60033"/>
        <dbReference type="ChEBI" id="CHEBI:78435"/>
        <dbReference type="EC" id="2.4.99.28"/>
    </reaction>
</comment>
<keyword evidence="20" id="KW-0046">Antibiotic resistance</keyword>
<dbReference type="GO" id="GO:0030288">
    <property type="term" value="C:outer membrane-bounded periplasmic space"/>
    <property type="evidence" value="ECO:0007669"/>
    <property type="project" value="TreeGrafter"/>
</dbReference>
<dbReference type="GO" id="GO:0009252">
    <property type="term" value="P:peptidoglycan biosynthetic process"/>
    <property type="evidence" value="ECO:0007669"/>
    <property type="project" value="UniProtKB-UniPathway"/>
</dbReference>
<dbReference type="Proteomes" id="UP000295135">
    <property type="component" value="Unassembled WGS sequence"/>
</dbReference>
<keyword evidence="21" id="KW-0511">Multifunctional enzyme</keyword>
<dbReference type="EC" id="3.4.16.4" evidence="5"/>
<comment type="pathway">
    <text evidence="26">Glycan biosynthesis.</text>
</comment>